<evidence type="ECO:0000313" key="2">
    <source>
        <dbReference type="Proteomes" id="UP001054837"/>
    </source>
</evidence>
<comment type="caution">
    <text evidence="1">The sequence shown here is derived from an EMBL/GenBank/DDBJ whole genome shotgun (WGS) entry which is preliminary data.</text>
</comment>
<dbReference type="EMBL" id="BPLQ01008079">
    <property type="protein sequence ID" value="GIY34580.1"/>
    <property type="molecule type" value="Genomic_DNA"/>
</dbReference>
<proteinExistence type="predicted"/>
<dbReference type="AlphaFoldDB" id="A0AAV4SQ23"/>
<evidence type="ECO:0000313" key="1">
    <source>
        <dbReference type="EMBL" id="GIY34580.1"/>
    </source>
</evidence>
<keyword evidence="2" id="KW-1185">Reference proteome</keyword>
<protein>
    <submittedName>
        <fullName evidence="1">Uncharacterized protein</fullName>
    </submittedName>
</protein>
<reference evidence="1 2" key="1">
    <citation type="submission" date="2021-06" db="EMBL/GenBank/DDBJ databases">
        <title>Caerostris darwini draft genome.</title>
        <authorList>
            <person name="Kono N."/>
            <person name="Arakawa K."/>
        </authorList>
    </citation>
    <scope>NUCLEOTIDE SEQUENCE [LARGE SCALE GENOMIC DNA]</scope>
</reference>
<organism evidence="1 2">
    <name type="scientific">Caerostris darwini</name>
    <dbReference type="NCBI Taxonomy" id="1538125"/>
    <lineage>
        <taxon>Eukaryota</taxon>
        <taxon>Metazoa</taxon>
        <taxon>Ecdysozoa</taxon>
        <taxon>Arthropoda</taxon>
        <taxon>Chelicerata</taxon>
        <taxon>Arachnida</taxon>
        <taxon>Araneae</taxon>
        <taxon>Araneomorphae</taxon>
        <taxon>Entelegynae</taxon>
        <taxon>Araneoidea</taxon>
        <taxon>Araneidae</taxon>
        <taxon>Caerostris</taxon>
    </lineage>
</organism>
<gene>
    <name evidence="1" type="ORF">CDAR_430461</name>
</gene>
<accession>A0AAV4SQ23</accession>
<name>A0AAV4SQ23_9ARAC</name>
<dbReference type="Proteomes" id="UP001054837">
    <property type="component" value="Unassembled WGS sequence"/>
</dbReference>
<sequence length="91" mass="10051">MYERRGESFKTGDAFPRDVFASIISGGKTCPNIFWNLPKLLSIAVFARAFLASHSIGLLSQNFSKVKGSLLGSLCRNQVPDLNFKSAVLIW</sequence>